<keyword evidence="5" id="KW-0472">Membrane</keyword>
<evidence type="ECO:0000313" key="8">
    <source>
        <dbReference type="EMBL" id="ROR97425.1"/>
    </source>
</evidence>
<dbReference type="Proteomes" id="UP000275356">
    <property type="component" value="Unassembled WGS sequence"/>
</dbReference>
<evidence type="ECO:0000256" key="4">
    <source>
        <dbReference type="SAM" id="MobiDB-lite"/>
    </source>
</evidence>
<feature type="transmembrane region" description="Helical" evidence="5">
    <location>
        <begin position="226"/>
        <end position="245"/>
    </location>
</feature>
<feature type="region of interest" description="Disordered" evidence="4">
    <location>
        <begin position="475"/>
        <end position="515"/>
    </location>
</feature>
<evidence type="ECO:0000256" key="5">
    <source>
        <dbReference type="SAM" id="Phobius"/>
    </source>
</evidence>
<comment type="caution">
    <text evidence="8">The sequence shown here is derived from an EMBL/GenBank/DDBJ whole genome shotgun (WGS) entry which is preliminary data.</text>
</comment>
<protein>
    <submittedName>
        <fullName evidence="8">Phage shock protein C (PspC) family protein</fullName>
    </submittedName>
</protein>
<feature type="transmembrane region" description="Helical" evidence="5">
    <location>
        <begin position="194"/>
        <end position="214"/>
    </location>
</feature>
<dbReference type="Gene3D" id="3.30.565.10">
    <property type="entry name" value="Histidine kinase-like ATPase, C-terminal domain"/>
    <property type="match status" value="1"/>
</dbReference>
<sequence>MVTESAPEPRAAQASAGATPARPHGDRSTAEPGASSPAASATPPTHATAATPTTPVPDPTAPVPGTDPTSPTPSPQRPPLVRPRRGRWVGGVAAGLARHLGIDVWLVRLGFVALTPLLGIGVVGYAFWWLTLPEEGDRSPGSDRPTVMARLARPLRQSQGRTLRVGDIVVALGLLAVAAVLVASRLGAPPVQGWIIPALLLVAGAALVWGELDARRGQQTTGRVRVLRLVGGVAIAATAIVLLVGQRAEPVVVVQSALAAVAVLAGVALVLAPWWLRLVRELGDARAEREREAERADIAAHLHDSVLQTLALIKTRSTEPEVIRLARAQERDLRAWLYDDRAPAATSVAQQVREMVALVEDTRTHADGSAPEVETVVVGDVVPDEGTHALLQATREALLNAVAHGASPIAVYVEASDDGVEVSVRDHGDGFDLDHVPLDRFGVRESIIGRVRRRGGDASVVAMADGGTEVRLYLPRRQADPESPKHQGQGAGQGGAGHGSGQSSSSQRSQEAAAS</sequence>
<keyword evidence="5" id="KW-1133">Transmembrane helix</keyword>
<keyword evidence="9" id="KW-1185">Reference proteome</keyword>
<feature type="compositionally biased region" description="Gly residues" evidence="4">
    <location>
        <begin position="489"/>
        <end position="500"/>
    </location>
</feature>
<dbReference type="Pfam" id="PF02518">
    <property type="entry name" value="HATPase_c"/>
    <property type="match status" value="1"/>
</dbReference>
<dbReference type="InterPro" id="IPR050482">
    <property type="entry name" value="Sensor_HK_TwoCompSys"/>
</dbReference>
<feature type="compositionally biased region" description="Low complexity" evidence="4">
    <location>
        <begin position="30"/>
        <end position="53"/>
    </location>
</feature>
<evidence type="ECO:0000256" key="3">
    <source>
        <dbReference type="ARBA" id="ARBA00023012"/>
    </source>
</evidence>
<evidence type="ECO:0000313" key="9">
    <source>
        <dbReference type="Proteomes" id="UP000275356"/>
    </source>
</evidence>
<feature type="transmembrane region" description="Helical" evidence="5">
    <location>
        <begin position="105"/>
        <end position="130"/>
    </location>
</feature>
<dbReference type="GO" id="GO:0000160">
    <property type="term" value="P:phosphorelay signal transduction system"/>
    <property type="evidence" value="ECO:0007669"/>
    <property type="project" value="UniProtKB-KW"/>
</dbReference>
<dbReference type="InterPro" id="IPR007168">
    <property type="entry name" value="Phageshock_PspC_N"/>
</dbReference>
<gene>
    <name evidence="8" type="ORF">EDD28_2023</name>
</gene>
<feature type="transmembrane region" description="Helical" evidence="5">
    <location>
        <begin position="165"/>
        <end position="188"/>
    </location>
</feature>
<feature type="domain" description="Histidine kinase/HSP90-like ATPase" evidence="6">
    <location>
        <begin position="389"/>
        <end position="477"/>
    </location>
</feature>
<dbReference type="AlphaFoldDB" id="A0A3N2DCA3"/>
<dbReference type="SUPFAM" id="SSF55874">
    <property type="entry name" value="ATPase domain of HSP90 chaperone/DNA topoisomerase II/histidine kinase"/>
    <property type="match status" value="1"/>
</dbReference>
<organism evidence="8 9">
    <name type="scientific">Salana multivorans</name>
    <dbReference type="NCBI Taxonomy" id="120377"/>
    <lineage>
        <taxon>Bacteria</taxon>
        <taxon>Bacillati</taxon>
        <taxon>Actinomycetota</taxon>
        <taxon>Actinomycetes</taxon>
        <taxon>Micrococcales</taxon>
        <taxon>Beutenbergiaceae</taxon>
        <taxon>Salana</taxon>
    </lineage>
</organism>
<feature type="compositionally biased region" description="Low complexity" evidence="4">
    <location>
        <begin position="501"/>
        <end position="515"/>
    </location>
</feature>
<dbReference type="PANTHER" id="PTHR24421:SF61">
    <property type="entry name" value="OXYGEN SENSOR HISTIDINE KINASE NREB"/>
    <property type="match status" value="1"/>
</dbReference>
<accession>A0A3N2DCA3</accession>
<evidence type="ECO:0000256" key="2">
    <source>
        <dbReference type="ARBA" id="ARBA00022777"/>
    </source>
</evidence>
<name>A0A3N2DCA3_9MICO</name>
<feature type="compositionally biased region" description="Pro residues" evidence="4">
    <location>
        <begin position="70"/>
        <end position="81"/>
    </location>
</feature>
<keyword evidence="1" id="KW-0808">Transferase</keyword>
<feature type="transmembrane region" description="Helical" evidence="5">
    <location>
        <begin position="257"/>
        <end position="276"/>
    </location>
</feature>
<keyword evidence="2" id="KW-0418">Kinase</keyword>
<dbReference type="InterPro" id="IPR036890">
    <property type="entry name" value="HATPase_C_sf"/>
</dbReference>
<dbReference type="Pfam" id="PF04024">
    <property type="entry name" value="PspC"/>
    <property type="match status" value="1"/>
</dbReference>
<feature type="domain" description="Phage shock protein PspC N-terminal" evidence="7">
    <location>
        <begin position="79"/>
        <end position="135"/>
    </location>
</feature>
<evidence type="ECO:0000259" key="6">
    <source>
        <dbReference type="Pfam" id="PF02518"/>
    </source>
</evidence>
<proteinExistence type="predicted"/>
<dbReference type="OrthoDB" id="3534856at2"/>
<keyword evidence="3" id="KW-0902">Two-component regulatory system</keyword>
<evidence type="ECO:0000259" key="7">
    <source>
        <dbReference type="Pfam" id="PF04024"/>
    </source>
</evidence>
<dbReference type="EMBL" id="RKHQ01000001">
    <property type="protein sequence ID" value="ROR97425.1"/>
    <property type="molecule type" value="Genomic_DNA"/>
</dbReference>
<dbReference type="InterPro" id="IPR003594">
    <property type="entry name" value="HATPase_dom"/>
</dbReference>
<dbReference type="GO" id="GO:0016301">
    <property type="term" value="F:kinase activity"/>
    <property type="evidence" value="ECO:0007669"/>
    <property type="project" value="UniProtKB-KW"/>
</dbReference>
<evidence type="ECO:0000256" key="1">
    <source>
        <dbReference type="ARBA" id="ARBA00022679"/>
    </source>
</evidence>
<reference evidence="8 9" key="1">
    <citation type="submission" date="2018-11" db="EMBL/GenBank/DDBJ databases">
        <title>Sequencing the genomes of 1000 actinobacteria strains.</title>
        <authorList>
            <person name="Klenk H.-P."/>
        </authorList>
    </citation>
    <scope>NUCLEOTIDE SEQUENCE [LARGE SCALE GENOMIC DNA]</scope>
    <source>
        <strain evidence="8 9">DSM 13521</strain>
    </source>
</reference>
<keyword evidence="5" id="KW-0812">Transmembrane</keyword>
<dbReference type="PANTHER" id="PTHR24421">
    <property type="entry name" value="NITRATE/NITRITE SENSOR PROTEIN NARX-RELATED"/>
    <property type="match status" value="1"/>
</dbReference>
<feature type="region of interest" description="Disordered" evidence="4">
    <location>
        <begin position="1"/>
        <end position="84"/>
    </location>
</feature>